<dbReference type="InterPro" id="IPR006946">
    <property type="entry name" value="DGR2-like_dom"/>
</dbReference>
<feature type="chain" id="PRO_5042565068" evidence="1">
    <location>
        <begin position="23"/>
        <end position="206"/>
    </location>
</feature>
<protein>
    <submittedName>
        <fullName evidence="4">Choice-of-anchor C family protein</fullName>
    </submittedName>
</protein>
<proteinExistence type="predicted"/>
<feature type="domain" description="DUF642" evidence="2">
    <location>
        <begin position="23"/>
        <end position="175"/>
    </location>
</feature>
<evidence type="ECO:0000259" key="2">
    <source>
        <dbReference type="Pfam" id="PF04862"/>
    </source>
</evidence>
<reference evidence="4 5" key="1">
    <citation type="submission" date="2021-03" db="EMBL/GenBank/DDBJ databases">
        <title>Draft genome sequence of Janthinobacterium sp. strain PLB02 isolated from infected primmorphs (Lubomirskia baicalensis).</title>
        <authorList>
            <person name="Chernogor L.I."/>
            <person name="Belikov S.I."/>
            <person name="Petrushin I.S."/>
        </authorList>
    </citation>
    <scope>NUCLEOTIDE SEQUENCE [LARGE SCALE GENOMIC DNA]</scope>
    <source>
        <strain evidence="4 5">PLB02</strain>
    </source>
</reference>
<organism evidence="4 5">
    <name type="scientific">Janthinobacterium lividum</name>
    <dbReference type="NCBI Taxonomy" id="29581"/>
    <lineage>
        <taxon>Bacteria</taxon>
        <taxon>Pseudomonadati</taxon>
        <taxon>Pseudomonadota</taxon>
        <taxon>Betaproteobacteria</taxon>
        <taxon>Burkholderiales</taxon>
        <taxon>Oxalobacteraceae</taxon>
        <taxon>Janthinobacterium</taxon>
    </lineage>
</organism>
<dbReference type="Proteomes" id="UP000662821">
    <property type="component" value="Chromosome"/>
</dbReference>
<dbReference type="Pfam" id="PF04862">
    <property type="entry name" value="DUF642"/>
    <property type="match status" value="1"/>
</dbReference>
<evidence type="ECO:0000259" key="3">
    <source>
        <dbReference type="Pfam" id="PF07589"/>
    </source>
</evidence>
<dbReference type="AlphaFoldDB" id="A0AAJ4MQP4"/>
<dbReference type="NCBIfam" id="TIGR04362">
    <property type="entry name" value="choice_anch_C"/>
    <property type="match status" value="1"/>
</dbReference>
<dbReference type="NCBIfam" id="TIGR02595">
    <property type="entry name" value="PEP_CTERM"/>
    <property type="match status" value="1"/>
</dbReference>
<accession>A0AAJ4MQP4</accession>
<dbReference type="InterPro" id="IPR027576">
    <property type="entry name" value="Choice_anch_C_dom"/>
</dbReference>
<dbReference type="InterPro" id="IPR013424">
    <property type="entry name" value="Ice-binding_C"/>
</dbReference>
<dbReference type="EMBL" id="CP071520">
    <property type="protein sequence ID" value="QSX95257.1"/>
    <property type="molecule type" value="Genomic_DNA"/>
</dbReference>
<dbReference type="RefSeq" id="WP_151097864.1">
    <property type="nucleotide sequence ID" value="NZ_CP071520.1"/>
</dbReference>
<evidence type="ECO:0000256" key="1">
    <source>
        <dbReference type="SAM" id="SignalP"/>
    </source>
</evidence>
<dbReference type="NCBIfam" id="NF038126">
    <property type="entry name" value="PEP_CTERM_FxDxF"/>
    <property type="match status" value="1"/>
</dbReference>
<sequence length="206" mass="21495">MRKLTALAGVAALILVAPMAHANLLSNGGFESSTFSGPFAQINSGGRLGAWNVDSGSVDIVNQYWKHAEGNYSLDLNGNSGGRISQSFGTVIGQQYNVSFSLAGNAEGGGSLKLVDVGVTGVHSFTFDSTGRSPSNMGWVNEGFSFIATAANSTLYFQGNNKNSVWGAALDNVSVTAVPEPSTYAMLAAGLGLMGFMARRRRTQRG</sequence>
<name>A0AAJ4MQP4_9BURK</name>
<evidence type="ECO:0000313" key="4">
    <source>
        <dbReference type="EMBL" id="QSX95257.1"/>
    </source>
</evidence>
<keyword evidence="1" id="KW-0732">Signal</keyword>
<dbReference type="Pfam" id="PF07589">
    <property type="entry name" value="PEP-CTERM"/>
    <property type="match status" value="1"/>
</dbReference>
<evidence type="ECO:0000313" key="5">
    <source>
        <dbReference type="Proteomes" id="UP000662821"/>
    </source>
</evidence>
<gene>
    <name evidence="4" type="ORF">J3P46_21605</name>
</gene>
<feature type="domain" description="Ice-binding protein C-terminal" evidence="3">
    <location>
        <begin position="177"/>
        <end position="201"/>
    </location>
</feature>
<dbReference type="Gene3D" id="2.60.120.260">
    <property type="entry name" value="Galactose-binding domain-like"/>
    <property type="match status" value="1"/>
</dbReference>
<feature type="signal peptide" evidence="1">
    <location>
        <begin position="1"/>
        <end position="22"/>
    </location>
</feature>